<name>A0ABT0KTT6_9GAMM</name>
<protein>
    <submittedName>
        <fullName evidence="5">AraC family transcriptional regulator</fullName>
    </submittedName>
</protein>
<organism evidence="5 6">
    <name type="scientific">Shewanella electrodiphila</name>
    <dbReference type="NCBI Taxonomy" id="934143"/>
    <lineage>
        <taxon>Bacteria</taxon>
        <taxon>Pseudomonadati</taxon>
        <taxon>Pseudomonadota</taxon>
        <taxon>Gammaproteobacteria</taxon>
        <taxon>Alteromonadales</taxon>
        <taxon>Shewanellaceae</taxon>
        <taxon>Shewanella</taxon>
    </lineage>
</organism>
<keyword evidence="2" id="KW-0238">DNA-binding</keyword>
<dbReference type="InterPro" id="IPR010499">
    <property type="entry name" value="AraC_E-bd"/>
</dbReference>
<dbReference type="Proteomes" id="UP001202134">
    <property type="component" value="Unassembled WGS sequence"/>
</dbReference>
<accession>A0ABT0KTT6</accession>
<sequence>MKGQSPYSRIERVLDYIHHNSDKTLGLDELAEVCQLSRWQLQRIFQQQTGLNVAQYVRELKLSLAADKVVTTDDRMLDIAYQFGFTSEVSFSRSFKQLFGLSPSQYRRRGTKVGLRNAITQRAEHFIDSTSLQTRIEHRPGFTVYGVSTPVNGLLAEAPNFATIVPITWASLFNLIDDEGALTAQMIGVVDTRLPKDLHYWAALTVDIELPLAIQALVESEQLTCLTIPSQEYAVVSYHGLLSGFGQLVEWLICDWLPQSGFEGVDGFDLEHYGALSINTDEPSHMEYWLPIKSVT</sequence>
<dbReference type="PANTHER" id="PTHR47504:SF5">
    <property type="entry name" value="RIGHT ORIGIN-BINDING PROTEIN"/>
    <property type="match status" value="1"/>
</dbReference>
<gene>
    <name evidence="5" type="ORF">L2737_16885</name>
</gene>
<dbReference type="Gene3D" id="1.10.10.60">
    <property type="entry name" value="Homeodomain-like"/>
    <property type="match status" value="2"/>
</dbReference>
<dbReference type="PROSITE" id="PS00041">
    <property type="entry name" value="HTH_ARAC_FAMILY_1"/>
    <property type="match status" value="1"/>
</dbReference>
<dbReference type="SMART" id="SM00871">
    <property type="entry name" value="AraC_E_bind"/>
    <property type="match status" value="1"/>
</dbReference>
<dbReference type="InterPro" id="IPR011256">
    <property type="entry name" value="Reg_factor_effector_dom_sf"/>
</dbReference>
<dbReference type="InterPro" id="IPR009057">
    <property type="entry name" value="Homeodomain-like_sf"/>
</dbReference>
<dbReference type="Pfam" id="PF12833">
    <property type="entry name" value="HTH_18"/>
    <property type="match status" value="1"/>
</dbReference>
<evidence type="ECO:0000259" key="4">
    <source>
        <dbReference type="PROSITE" id="PS01124"/>
    </source>
</evidence>
<proteinExistence type="predicted"/>
<evidence type="ECO:0000313" key="5">
    <source>
        <dbReference type="EMBL" id="MCL1046976.1"/>
    </source>
</evidence>
<evidence type="ECO:0000313" key="6">
    <source>
        <dbReference type="Proteomes" id="UP001202134"/>
    </source>
</evidence>
<dbReference type="SMART" id="SM00342">
    <property type="entry name" value="HTH_ARAC"/>
    <property type="match status" value="1"/>
</dbReference>
<dbReference type="SUPFAM" id="SSF55136">
    <property type="entry name" value="Probable bacterial effector-binding domain"/>
    <property type="match status" value="1"/>
</dbReference>
<dbReference type="PROSITE" id="PS01124">
    <property type="entry name" value="HTH_ARAC_FAMILY_2"/>
    <property type="match status" value="1"/>
</dbReference>
<feature type="domain" description="HTH araC/xylS-type" evidence="4">
    <location>
        <begin position="11"/>
        <end position="109"/>
    </location>
</feature>
<dbReference type="SUPFAM" id="SSF46689">
    <property type="entry name" value="Homeodomain-like"/>
    <property type="match status" value="2"/>
</dbReference>
<dbReference type="PANTHER" id="PTHR47504">
    <property type="entry name" value="RIGHT ORIGIN-BINDING PROTEIN"/>
    <property type="match status" value="1"/>
</dbReference>
<keyword evidence="6" id="KW-1185">Reference proteome</keyword>
<comment type="caution">
    <text evidence="5">The sequence shown here is derived from an EMBL/GenBank/DDBJ whole genome shotgun (WGS) entry which is preliminary data.</text>
</comment>
<dbReference type="EMBL" id="JAKIKU010000010">
    <property type="protein sequence ID" value="MCL1046976.1"/>
    <property type="molecule type" value="Genomic_DNA"/>
</dbReference>
<dbReference type="InterPro" id="IPR029442">
    <property type="entry name" value="GyrI-like"/>
</dbReference>
<evidence type="ECO:0000256" key="1">
    <source>
        <dbReference type="ARBA" id="ARBA00023015"/>
    </source>
</evidence>
<dbReference type="Gene3D" id="3.20.80.10">
    <property type="entry name" value="Regulatory factor, effector binding domain"/>
    <property type="match status" value="1"/>
</dbReference>
<dbReference type="InterPro" id="IPR050959">
    <property type="entry name" value="MarA-like"/>
</dbReference>
<keyword evidence="1" id="KW-0805">Transcription regulation</keyword>
<dbReference type="PRINTS" id="PR00032">
    <property type="entry name" value="HTHARAC"/>
</dbReference>
<reference evidence="5 6" key="1">
    <citation type="submission" date="2022-01" db="EMBL/GenBank/DDBJ databases">
        <title>Whole genome-based taxonomy of the Shewanellaceae.</title>
        <authorList>
            <person name="Martin-Rodriguez A.J."/>
        </authorList>
    </citation>
    <scope>NUCLEOTIDE SEQUENCE [LARGE SCALE GENOMIC DNA]</scope>
    <source>
        <strain evidence="5 6">DSM 24955</strain>
    </source>
</reference>
<dbReference type="InterPro" id="IPR018062">
    <property type="entry name" value="HTH_AraC-typ_CS"/>
</dbReference>
<evidence type="ECO:0000256" key="2">
    <source>
        <dbReference type="ARBA" id="ARBA00023125"/>
    </source>
</evidence>
<dbReference type="Pfam" id="PF06445">
    <property type="entry name" value="GyrI-like"/>
    <property type="match status" value="1"/>
</dbReference>
<evidence type="ECO:0000256" key="3">
    <source>
        <dbReference type="ARBA" id="ARBA00023163"/>
    </source>
</evidence>
<keyword evidence="3" id="KW-0804">Transcription</keyword>
<dbReference type="InterPro" id="IPR020449">
    <property type="entry name" value="Tscrpt_reg_AraC-type_HTH"/>
</dbReference>
<dbReference type="InterPro" id="IPR018060">
    <property type="entry name" value="HTH_AraC"/>
</dbReference>
<dbReference type="RefSeq" id="WP_229370866.1">
    <property type="nucleotide sequence ID" value="NZ_JAKIKU010000010.1"/>
</dbReference>